<name>A0A9W6X4F0_9STRA</name>
<feature type="region of interest" description="Disordered" evidence="1">
    <location>
        <begin position="1"/>
        <end position="82"/>
    </location>
</feature>
<organism evidence="2 3">
    <name type="scientific">Phytophthora lilii</name>
    <dbReference type="NCBI Taxonomy" id="2077276"/>
    <lineage>
        <taxon>Eukaryota</taxon>
        <taxon>Sar</taxon>
        <taxon>Stramenopiles</taxon>
        <taxon>Oomycota</taxon>
        <taxon>Peronosporomycetes</taxon>
        <taxon>Peronosporales</taxon>
        <taxon>Peronosporaceae</taxon>
        <taxon>Phytophthora</taxon>
    </lineage>
</organism>
<evidence type="ECO:0000313" key="3">
    <source>
        <dbReference type="Proteomes" id="UP001165083"/>
    </source>
</evidence>
<evidence type="ECO:0000256" key="1">
    <source>
        <dbReference type="SAM" id="MobiDB-lite"/>
    </source>
</evidence>
<dbReference type="EMBL" id="BSXW01000872">
    <property type="protein sequence ID" value="GMF30963.1"/>
    <property type="molecule type" value="Genomic_DNA"/>
</dbReference>
<dbReference type="OrthoDB" id="10369450at2759"/>
<gene>
    <name evidence="2" type="ORF">Plil01_001324000</name>
</gene>
<feature type="compositionally biased region" description="Polar residues" evidence="1">
    <location>
        <begin position="25"/>
        <end position="38"/>
    </location>
</feature>
<comment type="caution">
    <text evidence="2">The sequence shown here is derived from an EMBL/GenBank/DDBJ whole genome shotgun (WGS) entry which is preliminary data.</text>
</comment>
<sequence>MQPTSTESQSKTGTQTSDHVLPASSIPTSDLNNNNGRSFSGHVVTFGNQKRYTSYPGSQQETTIPYLSTKLQQQTRRSSERR</sequence>
<protein>
    <submittedName>
        <fullName evidence="2">Unnamed protein product</fullName>
    </submittedName>
</protein>
<proteinExistence type="predicted"/>
<accession>A0A9W6X4F0</accession>
<dbReference type="AlphaFoldDB" id="A0A9W6X4F0"/>
<reference evidence="2" key="1">
    <citation type="submission" date="2023-04" db="EMBL/GenBank/DDBJ databases">
        <title>Phytophthora lilii NBRC 32176.</title>
        <authorList>
            <person name="Ichikawa N."/>
            <person name="Sato H."/>
            <person name="Tonouchi N."/>
        </authorList>
    </citation>
    <scope>NUCLEOTIDE SEQUENCE</scope>
    <source>
        <strain evidence="2">NBRC 32176</strain>
    </source>
</reference>
<keyword evidence="3" id="KW-1185">Reference proteome</keyword>
<feature type="compositionally biased region" description="Polar residues" evidence="1">
    <location>
        <begin position="1"/>
        <end position="18"/>
    </location>
</feature>
<dbReference type="Proteomes" id="UP001165083">
    <property type="component" value="Unassembled WGS sequence"/>
</dbReference>
<feature type="compositionally biased region" description="Polar residues" evidence="1">
    <location>
        <begin position="46"/>
        <end position="76"/>
    </location>
</feature>
<evidence type="ECO:0000313" key="2">
    <source>
        <dbReference type="EMBL" id="GMF30963.1"/>
    </source>
</evidence>